<dbReference type="InterPro" id="IPR006212">
    <property type="entry name" value="Furin_repeat"/>
</dbReference>
<dbReference type="SUPFAM" id="SSF57184">
    <property type="entry name" value="Growth factor receptor domain"/>
    <property type="match status" value="1"/>
</dbReference>
<keyword evidence="1" id="KW-0732">Signal</keyword>
<feature type="transmembrane region" description="Helical" evidence="5">
    <location>
        <begin position="1015"/>
        <end position="1032"/>
    </location>
</feature>
<feature type="compositionally biased region" description="Polar residues" evidence="4">
    <location>
        <begin position="1333"/>
        <end position="1350"/>
    </location>
</feature>
<proteinExistence type="predicted"/>
<dbReference type="PANTHER" id="PTHR38934:SF6">
    <property type="entry name" value="CHROMOSOME UNDETERMINED SCAFFOLD_176, WHOLE GENOME SHOTGUN SEQUENCE"/>
    <property type="match status" value="1"/>
</dbReference>
<feature type="transmembrane region" description="Helical" evidence="5">
    <location>
        <begin position="1053"/>
        <end position="1071"/>
    </location>
</feature>
<dbReference type="InterPro" id="IPR011936">
    <property type="entry name" value="Myxo_disulph_rpt"/>
</dbReference>
<name>A0A077ZNP3_STYLE</name>
<dbReference type="InParanoid" id="A0A077ZNP3"/>
<sequence>MEIKESFGKLLLIGRQPGRMFHQFNHFLGDQEELESISPPANTVVQNRTGTPVNSSYGGFAVGSYNYSYLLPKFTQCSNMPMTYSVAFTPTNASLFITFNSTLLGLTISPYNTTFVARQSFNKNVTIYARHNYTWDIILDNDPENDEAEFFVTALSATGTALSISTAWLKIQAMDNQGITFSVIDAPQPVLPATWTVFTLRVTAKDPFNQDTPNVYDIWLNVTKNDAPVMTQDHSLILNPIYITKAFSYTFWYQNYTDIEGDSVKMTCTLSSTVTDFTWVSFEVNKTIKGNVTFFGQSPRDNTYAGNYTLSCQFNDQYKDFINTFDYVQQVLPKQQIQILKNETKAYIRLPQNITFNFMGYSADPQQEPNYYQLFINDTLYDASLFERKWMDWDSVSTNLTAAPFNNTHGGNHSISIKFDDLISVPMFMNFTLEIMYNWPLIAISTLNNLNVISMNWFYFNFNVTQIFKNPEGEPFTMYLRLSQSGNNLPYFITKNFTNGTIGGFATDPDVGNYNMECVGVDDAYWETFIPFIMIVKPCYYKCKLCWDADYNTCKSCKPGFFFYNSECLDECIEGTYPDPPALKCQNCPSLYNAKNAIREFSTQMMVAIENGVILLVLFVMVRALSSVIIVLNYLSKMNLELLPNKDIFYQEQSAEYLNVQLASTFSGMMNLIFTIFIQASAKTAIKPAKNVLVHTEINTCTPCEDIYGLFTNEEYECEEICGDGVKINKQCDDGNLLPGDGCSQLCQLEYGFECLYPNKTCRENIPPSFSISTITPTNLVYIEFSEPVYVKNEKGISQENLLVEIVGSLGSYVFDWRIIQDPNNPLLPDRIIRRFELKLSEMKQSLEGTELVKISFIDYSLVQDGANNSVTLESFSTINPYPFIFLSAEQASTASGGGTSLKYTFLSVFSFNLALKVVLNSSMQYLWGLVHALQVFNFLLYMNINFPDNVVLFAKYMQVASGNIDELNQYIPNFADYIIDENKVVEKKDDEKLQQSFKDDEMSPYFIISFGQKLSIWAIGLLVILPFVLVMNRLCKKVKLWEDMAGSFFFNAPLRTFIEMYIELILQVIINTQFVKFTNFSQMIATLCAFIFGSISILLPFLAMSIIYHNRRSIRKMKWKRKFGMLTEEVRSHSVLQLYYYPLFMYQRLIIAGVIVYIYESPVLQCLMIMLCNVSMALYMILIRPFKEESQQATTVLDEFVIMTCVGLFILLSEKKMLPDEQIKLGWGIIVLILFSVCKNFGVVIYFGIIKTRQKLKQMFSAEDNQKDSVHSSDDMDKSDEDDDLQADQFDTMELEQEVLNEQSQKKSNQNANTSVFSQYDNNAKAKRLTDMNKQATILQNIPGTTQQQ</sequence>
<dbReference type="SMART" id="SM00261">
    <property type="entry name" value="FU"/>
    <property type="match status" value="1"/>
</dbReference>
<evidence type="ECO:0000256" key="3">
    <source>
        <dbReference type="ARBA" id="ARBA00023157"/>
    </source>
</evidence>
<evidence type="ECO:0000256" key="2">
    <source>
        <dbReference type="ARBA" id="ARBA00022737"/>
    </source>
</evidence>
<dbReference type="InterPro" id="IPR009030">
    <property type="entry name" value="Growth_fac_rcpt_cys_sf"/>
</dbReference>
<feature type="transmembrane region" description="Helical" evidence="5">
    <location>
        <begin position="613"/>
        <end position="636"/>
    </location>
</feature>
<keyword evidence="7" id="KW-1185">Reference proteome</keyword>
<feature type="transmembrane region" description="Helical" evidence="5">
    <location>
        <begin position="927"/>
        <end position="945"/>
    </location>
</feature>
<keyword evidence="5" id="KW-0472">Membrane</keyword>
<gene>
    <name evidence="6" type="primary">Contig12800.g13660</name>
    <name evidence="6" type="ORF">STYLEM_33</name>
</gene>
<feature type="transmembrane region" description="Helical" evidence="5">
    <location>
        <begin position="1139"/>
        <end position="1160"/>
    </location>
</feature>
<evidence type="ECO:0000313" key="6">
    <source>
        <dbReference type="EMBL" id="CDW71094.1"/>
    </source>
</evidence>
<evidence type="ECO:0000256" key="5">
    <source>
        <dbReference type="SAM" id="Phobius"/>
    </source>
</evidence>
<evidence type="ECO:0000313" key="7">
    <source>
        <dbReference type="Proteomes" id="UP000039865"/>
    </source>
</evidence>
<dbReference type="NCBIfam" id="TIGR02232">
    <property type="entry name" value="myxo_disulf_rpt"/>
    <property type="match status" value="1"/>
</dbReference>
<evidence type="ECO:0000256" key="4">
    <source>
        <dbReference type="SAM" id="MobiDB-lite"/>
    </source>
</evidence>
<protein>
    <submittedName>
        <fullName evidence="6">Cadg multi-domain protein</fullName>
    </submittedName>
</protein>
<dbReference type="Gene3D" id="2.10.220.10">
    <property type="entry name" value="Hormone Receptor, Insulin-like Growth Factor Receptor 1, Chain A, domain 2"/>
    <property type="match status" value="1"/>
</dbReference>
<feature type="transmembrane region" description="Helical" evidence="5">
    <location>
        <begin position="1166"/>
        <end position="1184"/>
    </location>
</feature>
<keyword evidence="2" id="KW-0677">Repeat</keyword>
<feature type="transmembrane region" description="Helical" evidence="5">
    <location>
        <begin position="1226"/>
        <end position="1250"/>
    </location>
</feature>
<accession>A0A077ZNP3</accession>
<feature type="transmembrane region" description="Helical" evidence="5">
    <location>
        <begin position="1196"/>
        <end position="1214"/>
    </location>
</feature>
<reference evidence="6 7" key="1">
    <citation type="submission" date="2014-06" db="EMBL/GenBank/DDBJ databases">
        <authorList>
            <person name="Swart Estienne"/>
        </authorList>
    </citation>
    <scope>NUCLEOTIDE SEQUENCE [LARGE SCALE GENOMIC DNA]</scope>
    <source>
        <strain evidence="6 7">130c</strain>
    </source>
</reference>
<organism evidence="6 7">
    <name type="scientific">Stylonychia lemnae</name>
    <name type="common">Ciliate</name>
    <dbReference type="NCBI Taxonomy" id="5949"/>
    <lineage>
        <taxon>Eukaryota</taxon>
        <taxon>Sar</taxon>
        <taxon>Alveolata</taxon>
        <taxon>Ciliophora</taxon>
        <taxon>Intramacronucleata</taxon>
        <taxon>Spirotrichea</taxon>
        <taxon>Stichotrichia</taxon>
        <taxon>Sporadotrichida</taxon>
        <taxon>Oxytrichidae</taxon>
        <taxon>Stylonychinae</taxon>
        <taxon>Stylonychia</taxon>
    </lineage>
</organism>
<feature type="transmembrane region" description="Helical" evidence="5">
    <location>
        <begin position="657"/>
        <end position="678"/>
    </location>
</feature>
<feature type="region of interest" description="Disordered" evidence="4">
    <location>
        <begin position="1264"/>
        <end position="1284"/>
    </location>
</feature>
<feature type="compositionally biased region" description="Basic and acidic residues" evidence="4">
    <location>
        <begin position="1265"/>
        <end position="1277"/>
    </location>
</feature>
<evidence type="ECO:0000256" key="1">
    <source>
        <dbReference type="ARBA" id="ARBA00022729"/>
    </source>
</evidence>
<dbReference type="OrthoDB" id="300641at2759"/>
<dbReference type="Pfam" id="PF13948">
    <property type="entry name" value="DUF4215"/>
    <property type="match status" value="1"/>
</dbReference>
<dbReference type="Proteomes" id="UP000039865">
    <property type="component" value="Unassembled WGS sequence"/>
</dbReference>
<feature type="transmembrane region" description="Helical" evidence="5">
    <location>
        <begin position="1083"/>
        <end position="1109"/>
    </location>
</feature>
<keyword evidence="5" id="KW-0812">Transmembrane</keyword>
<dbReference type="CDD" id="cd00064">
    <property type="entry name" value="FU"/>
    <property type="match status" value="1"/>
</dbReference>
<feature type="region of interest" description="Disordered" evidence="4">
    <location>
        <begin position="1298"/>
        <end position="1350"/>
    </location>
</feature>
<dbReference type="PANTHER" id="PTHR38934">
    <property type="entry name" value="HYPHALLY REGULATED CELL WALL PROTEIN 1"/>
    <property type="match status" value="1"/>
</dbReference>
<keyword evidence="3" id="KW-1015">Disulfide bond</keyword>
<dbReference type="EMBL" id="CCKQ01000032">
    <property type="protein sequence ID" value="CDW71094.1"/>
    <property type="molecule type" value="Genomic_DNA"/>
</dbReference>
<keyword evidence="5" id="KW-1133">Transmembrane helix</keyword>
<feature type="compositionally biased region" description="Polar residues" evidence="4">
    <location>
        <begin position="1301"/>
        <end position="1323"/>
    </location>
</feature>